<dbReference type="GO" id="GO:0007019">
    <property type="term" value="P:microtubule depolymerization"/>
    <property type="evidence" value="ECO:0007669"/>
    <property type="project" value="TreeGrafter"/>
</dbReference>
<dbReference type="SUPFAM" id="SSF52540">
    <property type="entry name" value="P-loop containing nucleoside triphosphate hydrolases"/>
    <property type="match status" value="1"/>
</dbReference>
<sequence length="516" mass="59545">MGNVNKRESRKEHGDLFKRVIAQYRDRVEEKTARKARKQGKSTQQQQQYPQVDPYQKITAFCRKRPIFKHELKKNEYDVVTVLPSHREICVHDCRMKADLKPENAFVAHNLFGGFDTVFDENATNDDVYAITSKSLVEHVCLGGRGTCFMYGQTGSGKTYTMTSIQKRVCPDLFKLLDEMNESRIQVSVSIFEMAGDTCYDLLNRREKVHLRQDGQGKIHVRGARHYDCSDPQTLYHAIHKAMSLRHTEGTDVNSTSSRSHCFTRIFLKHPDKQHPETGEPVVYGHLTLVDLAGSERNEDSMHHNAERRKECAQINTSLMALKNCVRMLSENERAARNGQPANNRIPYRDHKLTMLLKSTFTGKDSKTVVIATCSPIPTDTEHTINTLKHVSMMNVYDLESQKKYPKETVDHVKDLDDEEADLKKKRLPLFAPSKWNHQQTILWLSTVHGGKFKKFVDNFGSAIDGKQLMRFTKMRYTQCCDGHEKAGQILRDCFLNEIEKYNIARKERQKENMKK</sequence>
<comment type="subcellular location">
    <subcellularLocation>
        <location evidence="1">Cytoplasm</location>
        <location evidence="1">Cytoskeleton</location>
    </subcellularLocation>
</comment>
<dbReference type="EMBL" id="HBGD01002451">
    <property type="protein sequence ID" value="CAD9078815.1"/>
    <property type="molecule type" value="Transcribed_RNA"/>
</dbReference>
<protein>
    <recommendedName>
        <fullName evidence="9">Kinesin-like protein</fullName>
    </recommendedName>
</protein>
<dbReference type="PROSITE" id="PS00411">
    <property type="entry name" value="KINESIN_MOTOR_1"/>
    <property type="match status" value="1"/>
</dbReference>
<gene>
    <name evidence="12" type="ORF">PCOS0759_LOCUS2047</name>
</gene>
<keyword evidence="5 8" id="KW-0067">ATP-binding</keyword>
<evidence type="ECO:0000256" key="7">
    <source>
        <dbReference type="ARBA" id="ARBA00023212"/>
    </source>
</evidence>
<evidence type="ECO:0000313" key="12">
    <source>
        <dbReference type="EMBL" id="CAD9078815.1"/>
    </source>
</evidence>
<dbReference type="InterPro" id="IPR001752">
    <property type="entry name" value="Kinesin_motor_dom"/>
</dbReference>
<dbReference type="SMART" id="SM00129">
    <property type="entry name" value="KISc"/>
    <property type="match status" value="1"/>
</dbReference>
<accession>A0A7S1KMH6</accession>
<dbReference type="GO" id="GO:0008017">
    <property type="term" value="F:microtubule binding"/>
    <property type="evidence" value="ECO:0007669"/>
    <property type="project" value="InterPro"/>
</dbReference>
<dbReference type="AlphaFoldDB" id="A0A7S1KMH6"/>
<organism evidence="12">
    <name type="scientific">Percolomonas cosmopolitus</name>
    <dbReference type="NCBI Taxonomy" id="63605"/>
    <lineage>
        <taxon>Eukaryota</taxon>
        <taxon>Discoba</taxon>
        <taxon>Heterolobosea</taxon>
        <taxon>Tetramitia</taxon>
        <taxon>Eutetramitia</taxon>
        <taxon>Percolomonadidae</taxon>
        <taxon>Percolomonas</taxon>
    </lineage>
</organism>
<reference evidence="12" key="1">
    <citation type="submission" date="2021-01" db="EMBL/GenBank/DDBJ databases">
        <authorList>
            <person name="Corre E."/>
            <person name="Pelletier E."/>
            <person name="Niang G."/>
            <person name="Scheremetjew M."/>
            <person name="Finn R."/>
            <person name="Kale V."/>
            <person name="Holt S."/>
            <person name="Cochrane G."/>
            <person name="Meng A."/>
            <person name="Brown T."/>
            <person name="Cohen L."/>
        </authorList>
    </citation>
    <scope>NUCLEOTIDE SEQUENCE</scope>
    <source>
        <strain evidence="12">WS</strain>
    </source>
</reference>
<evidence type="ECO:0000256" key="10">
    <source>
        <dbReference type="SAM" id="MobiDB-lite"/>
    </source>
</evidence>
<evidence type="ECO:0000256" key="9">
    <source>
        <dbReference type="RuleBase" id="RU000394"/>
    </source>
</evidence>
<dbReference type="InterPro" id="IPR036961">
    <property type="entry name" value="Kinesin_motor_dom_sf"/>
</dbReference>
<dbReference type="GO" id="GO:0005524">
    <property type="term" value="F:ATP binding"/>
    <property type="evidence" value="ECO:0007669"/>
    <property type="project" value="UniProtKB-UniRule"/>
</dbReference>
<dbReference type="InterPro" id="IPR027417">
    <property type="entry name" value="P-loop_NTPase"/>
</dbReference>
<feature type="region of interest" description="Disordered" evidence="10">
    <location>
        <begin position="29"/>
        <end position="50"/>
    </location>
</feature>
<keyword evidence="2" id="KW-0963">Cytoplasm</keyword>
<dbReference type="PRINTS" id="PR00380">
    <property type="entry name" value="KINESINHEAVY"/>
</dbReference>
<dbReference type="PANTHER" id="PTHR47971:SF8">
    <property type="entry name" value="KINESIN-LIKE PROTEIN"/>
    <property type="match status" value="1"/>
</dbReference>
<proteinExistence type="inferred from homology"/>
<evidence type="ECO:0000259" key="11">
    <source>
        <dbReference type="PROSITE" id="PS50067"/>
    </source>
</evidence>
<dbReference type="Pfam" id="PF00225">
    <property type="entry name" value="Kinesin"/>
    <property type="match status" value="1"/>
</dbReference>
<keyword evidence="7" id="KW-0206">Cytoskeleton</keyword>
<feature type="binding site" evidence="8">
    <location>
        <begin position="152"/>
        <end position="159"/>
    </location>
    <ligand>
        <name>ATP</name>
        <dbReference type="ChEBI" id="CHEBI:30616"/>
    </ligand>
</feature>
<dbReference type="InterPro" id="IPR019821">
    <property type="entry name" value="Kinesin_motor_CS"/>
</dbReference>
<dbReference type="PROSITE" id="PS50067">
    <property type="entry name" value="KINESIN_MOTOR_2"/>
    <property type="match status" value="1"/>
</dbReference>
<evidence type="ECO:0000256" key="6">
    <source>
        <dbReference type="ARBA" id="ARBA00023175"/>
    </source>
</evidence>
<evidence type="ECO:0000256" key="4">
    <source>
        <dbReference type="ARBA" id="ARBA00022741"/>
    </source>
</evidence>
<dbReference type="GO" id="GO:0003777">
    <property type="term" value="F:microtubule motor activity"/>
    <property type="evidence" value="ECO:0007669"/>
    <property type="project" value="InterPro"/>
</dbReference>
<evidence type="ECO:0000256" key="5">
    <source>
        <dbReference type="ARBA" id="ARBA00022840"/>
    </source>
</evidence>
<feature type="domain" description="Kinesin motor" evidence="11">
    <location>
        <begin position="57"/>
        <end position="397"/>
    </location>
</feature>
<comment type="similarity">
    <text evidence="8 9">Belongs to the TRAFAC class myosin-kinesin ATPase superfamily. Kinesin family.</text>
</comment>
<dbReference type="Gene3D" id="3.40.850.10">
    <property type="entry name" value="Kinesin motor domain"/>
    <property type="match status" value="1"/>
</dbReference>
<keyword evidence="3 9" id="KW-0493">Microtubule</keyword>
<evidence type="ECO:0000256" key="3">
    <source>
        <dbReference type="ARBA" id="ARBA00022701"/>
    </source>
</evidence>
<evidence type="ECO:0000256" key="1">
    <source>
        <dbReference type="ARBA" id="ARBA00004245"/>
    </source>
</evidence>
<evidence type="ECO:0000256" key="2">
    <source>
        <dbReference type="ARBA" id="ARBA00022490"/>
    </source>
</evidence>
<keyword evidence="6 8" id="KW-0505">Motor protein</keyword>
<evidence type="ECO:0000256" key="8">
    <source>
        <dbReference type="PROSITE-ProRule" id="PRU00283"/>
    </source>
</evidence>
<dbReference type="InterPro" id="IPR027640">
    <property type="entry name" value="Kinesin-like_fam"/>
</dbReference>
<keyword evidence="4 8" id="KW-0547">Nucleotide-binding</keyword>
<name>A0A7S1KMH6_9EUKA</name>
<dbReference type="PANTHER" id="PTHR47971">
    <property type="entry name" value="KINESIN-RELATED PROTEIN 6"/>
    <property type="match status" value="1"/>
</dbReference>
<dbReference type="GO" id="GO:0005874">
    <property type="term" value="C:microtubule"/>
    <property type="evidence" value="ECO:0007669"/>
    <property type="project" value="UniProtKB-KW"/>
</dbReference>
<dbReference type="GO" id="GO:0007018">
    <property type="term" value="P:microtubule-based movement"/>
    <property type="evidence" value="ECO:0007669"/>
    <property type="project" value="InterPro"/>
</dbReference>